<protein>
    <submittedName>
        <fullName evidence="4">SCP domain-containing protein</fullName>
    </submittedName>
</protein>
<proteinExistence type="predicted"/>
<dbReference type="CDD" id="cd05382">
    <property type="entry name" value="CAP_GAPR1-like"/>
    <property type="match status" value="1"/>
</dbReference>
<reference evidence="4" key="1">
    <citation type="submission" date="2017-02" db="UniProtKB">
        <authorList>
            <consortium name="WormBaseParasite"/>
        </authorList>
    </citation>
    <scope>IDENTIFICATION</scope>
</reference>
<evidence type="ECO:0000313" key="4">
    <source>
        <dbReference type="WBParaSite" id="PTRK_0001243800.1"/>
    </source>
</evidence>
<dbReference type="Gene3D" id="3.40.33.10">
    <property type="entry name" value="CAP"/>
    <property type="match status" value="1"/>
</dbReference>
<dbReference type="InterPro" id="IPR035940">
    <property type="entry name" value="CAP_sf"/>
</dbReference>
<dbReference type="PANTHER" id="PTHR10334">
    <property type="entry name" value="CYSTEINE-RICH SECRETORY PROTEIN-RELATED"/>
    <property type="match status" value="1"/>
</dbReference>
<dbReference type="InterPro" id="IPR014044">
    <property type="entry name" value="CAP_dom"/>
</dbReference>
<dbReference type="SMART" id="SM00198">
    <property type="entry name" value="SCP"/>
    <property type="match status" value="1"/>
</dbReference>
<dbReference type="Pfam" id="PF00188">
    <property type="entry name" value="CAP"/>
    <property type="match status" value="1"/>
</dbReference>
<dbReference type="SUPFAM" id="SSF55797">
    <property type="entry name" value="PR-1-like"/>
    <property type="match status" value="1"/>
</dbReference>
<evidence type="ECO:0000313" key="3">
    <source>
        <dbReference type="Proteomes" id="UP000038045"/>
    </source>
</evidence>
<dbReference type="PRINTS" id="PR00837">
    <property type="entry name" value="V5TPXLIKE"/>
</dbReference>
<feature type="domain" description="SCP" evidence="2">
    <location>
        <begin position="42"/>
        <end position="172"/>
    </location>
</feature>
<dbReference type="WBParaSite" id="PTRK_0001243800.1">
    <property type="protein sequence ID" value="PTRK_0001243800.1"/>
    <property type="gene ID" value="PTRK_0001243800"/>
</dbReference>
<accession>A0A0N4ZV27</accession>
<evidence type="ECO:0000259" key="2">
    <source>
        <dbReference type="SMART" id="SM00198"/>
    </source>
</evidence>
<dbReference type="AlphaFoldDB" id="A0A0N4ZV27"/>
<name>A0A0N4ZV27_PARTI</name>
<dbReference type="InterPro" id="IPR034113">
    <property type="entry name" value="SCP_GAPR1-like"/>
</dbReference>
<dbReference type="STRING" id="131310.A0A0N4ZV27"/>
<feature type="signal peptide" evidence="1">
    <location>
        <begin position="1"/>
        <end position="20"/>
    </location>
</feature>
<evidence type="ECO:0000256" key="1">
    <source>
        <dbReference type="SAM" id="SignalP"/>
    </source>
</evidence>
<dbReference type="InterPro" id="IPR001283">
    <property type="entry name" value="CRISP-related"/>
</dbReference>
<organism evidence="3 4">
    <name type="scientific">Parastrongyloides trichosuri</name>
    <name type="common">Possum-specific nematode worm</name>
    <dbReference type="NCBI Taxonomy" id="131310"/>
    <lineage>
        <taxon>Eukaryota</taxon>
        <taxon>Metazoa</taxon>
        <taxon>Ecdysozoa</taxon>
        <taxon>Nematoda</taxon>
        <taxon>Chromadorea</taxon>
        <taxon>Rhabditida</taxon>
        <taxon>Tylenchina</taxon>
        <taxon>Panagrolaimomorpha</taxon>
        <taxon>Strongyloidoidea</taxon>
        <taxon>Strongyloididae</taxon>
        <taxon>Parastrongyloides</taxon>
    </lineage>
</organism>
<keyword evidence="3" id="KW-1185">Reference proteome</keyword>
<sequence>MNKLQVLFIILTIYLVYVQSHKQKQVDQQQLKNYVSFILYNLYFLKIYEQHNFFREWHQVEPLEIDQEIEQYAKNYSDYLATNKNSKIVLSNGTYGENIMRSTPKVVEKFGAYYWYNEIKRFNFSNPKLYGGVSHFTQMVWKDSKKIGCGISQRRGNVFTVCNYSPRGNIRDELEDNVFPKKEESK</sequence>
<keyword evidence="1" id="KW-0732">Signal</keyword>
<dbReference type="Proteomes" id="UP000038045">
    <property type="component" value="Unplaced"/>
</dbReference>
<feature type="chain" id="PRO_5005892248" evidence="1">
    <location>
        <begin position="21"/>
        <end position="186"/>
    </location>
</feature>